<dbReference type="AlphaFoldDB" id="A0A8R1DXI2"/>
<keyword evidence="4" id="KW-1185">Reference proteome</keyword>
<organism evidence="3 4">
    <name type="scientific">Caenorhabditis japonica</name>
    <dbReference type="NCBI Taxonomy" id="281687"/>
    <lineage>
        <taxon>Eukaryota</taxon>
        <taxon>Metazoa</taxon>
        <taxon>Ecdysozoa</taxon>
        <taxon>Nematoda</taxon>
        <taxon>Chromadorea</taxon>
        <taxon>Rhabditida</taxon>
        <taxon>Rhabditina</taxon>
        <taxon>Rhabditomorpha</taxon>
        <taxon>Rhabditoidea</taxon>
        <taxon>Rhabditidae</taxon>
        <taxon>Peloderinae</taxon>
        <taxon>Caenorhabditis</taxon>
    </lineage>
</organism>
<name>A0A8R1DXI2_CAEJA</name>
<keyword evidence="2" id="KW-0812">Transmembrane</keyword>
<dbReference type="Proteomes" id="UP000005237">
    <property type="component" value="Unassembled WGS sequence"/>
</dbReference>
<accession>A0A8R1DXI2</accession>
<dbReference type="OMA" id="ESNDTPH"/>
<evidence type="ECO:0000313" key="4">
    <source>
        <dbReference type="Proteomes" id="UP000005237"/>
    </source>
</evidence>
<feature type="compositionally biased region" description="Polar residues" evidence="1">
    <location>
        <begin position="96"/>
        <end position="105"/>
    </location>
</feature>
<feature type="transmembrane region" description="Helical" evidence="2">
    <location>
        <begin position="54"/>
        <end position="77"/>
    </location>
</feature>
<keyword evidence="2" id="KW-0472">Membrane</keyword>
<feature type="compositionally biased region" description="Polar residues" evidence="1">
    <location>
        <begin position="113"/>
        <end position="133"/>
    </location>
</feature>
<reference evidence="3" key="2">
    <citation type="submission" date="2022-06" db="UniProtKB">
        <authorList>
            <consortium name="EnsemblMetazoa"/>
        </authorList>
    </citation>
    <scope>IDENTIFICATION</scope>
    <source>
        <strain evidence="3">DF5081</strain>
    </source>
</reference>
<protein>
    <submittedName>
        <fullName evidence="3">Uncharacterized protein</fullName>
    </submittedName>
</protein>
<keyword evidence="2" id="KW-1133">Transmembrane helix</keyword>
<feature type="region of interest" description="Disordered" evidence="1">
    <location>
        <begin position="96"/>
        <end position="139"/>
    </location>
</feature>
<dbReference type="EnsemblMetazoa" id="CJA14579.2">
    <property type="protein sequence ID" value="CJA14579.2"/>
    <property type="gene ID" value="WBGene00133783"/>
</dbReference>
<evidence type="ECO:0000256" key="1">
    <source>
        <dbReference type="SAM" id="MobiDB-lite"/>
    </source>
</evidence>
<dbReference type="EnsemblMetazoa" id="CJA14579.1">
    <property type="protein sequence ID" value="CJA14579.1"/>
    <property type="gene ID" value="WBGene00133783"/>
</dbReference>
<evidence type="ECO:0000256" key="2">
    <source>
        <dbReference type="SAM" id="Phobius"/>
    </source>
</evidence>
<proteinExistence type="predicted"/>
<evidence type="ECO:0000313" key="3">
    <source>
        <dbReference type="EnsemblMetazoa" id="CJA14579.2"/>
    </source>
</evidence>
<sequence length="139" mass="15027">MAANLLEAALSRNSSTLAAYTVDSLSVTVDGMTSQAYIDSVSSQSSSSYSLSSLMIVIVSFAIVVIFGFALFIIMITTKRRRQSTIKLSMDDTVRSVTSESNDTPHNVHLMSYGTTPRTSQKPGPISKTQIDETASPMY</sequence>
<reference evidence="4" key="1">
    <citation type="submission" date="2010-08" db="EMBL/GenBank/DDBJ databases">
        <authorList>
            <consortium name="Caenorhabditis japonica Sequencing Consortium"/>
            <person name="Wilson R.K."/>
        </authorList>
    </citation>
    <scope>NUCLEOTIDE SEQUENCE [LARGE SCALE GENOMIC DNA]</scope>
    <source>
        <strain evidence="4">DF5081</strain>
    </source>
</reference>